<evidence type="ECO:0000256" key="1">
    <source>
        <dbReference type="SAM" id="MobiDB-lite"/>
    </source>
</evidence>
<evidence type="ECO:0000313" key="3">
    <source>
        <dbReference type="Proteomes" id="UP000247498"/>
    </source>
</evidence>
<dbReference type="Proteomes" id="UP000247498">
    <property type="component" value="Unassembled WGS sequence"/>
</dbReference>
<sequence length="451" mass="45954">MQAAGLAATAAAARAAVLRDAARGRRRAPCDVVDRGEARPYAADGSGGAALEVQRVVIRTDDSPQGTVPCLLVRPAPGPSAPPPPRRRPPPCPAPGAPHSQCTGKAAGAGAGAGAAPSARRPAVVLIHASYSSKEAILPLLASYARRGYVAATIDNRYHGERAAELWGRNSSGTHSTASGTAAVGRNSSISSGSAAAAGRNNSSGTNSSTSVGSGSGSTNSSSGGGAGAPLAPASGADKGATYQAAIIAAWRGESEERPFLLDSVWDVLHLLDLLEAQPDVDAARIGMGGISLGGMITWLTAVADDRVAVATPAIGIQNWGWALANDAWQARLASVPRLGPAAAQDMGRAAPDADVAEAVLRKLLPELLDWYDTPLSLPALAPRPLLILNGELDARCPLDGVRAAVQDEQVAYSAARAPEGAFELRVFEGVGHEFTPAMADAAGAFFDEWL</sequence>
<dbReference type="FunCoup" id="A0A2V0P4V8">
    <property type="interactions" value="17"/>
</dbReference>
<protein>
    <recommendedName>
        <fullName evidence="4">Peptidase S9 prolyl oligopeptidase catalytic domain-containing protein</fullName>
    </recommendedName>
</protein>
<gene>
    <name evidence="2" type="ORF">Rsub_06724</name>
</gene>
<dbReference type="STRING" id="307507.A0A2V0P4V8"/>
<feature type="region of interest" description="Disordered" evidence="1">
    <location>
        <begin position="169"/>
        <end position="233"/>
    </location>
</feature>
<dbReference type="SUPFAM" id="SSF53474">
    <property type="entry name" value="alpha/beta-Hydrolases"/>
    <property type="match status" value="1"/>
</dbReference>
<evidence type="ECO:0008006" key="4">
    <source>
        <dbReference type="Google" id="ProtNLM"/>
    </source>
</evidence>
<reference evidence="2 3" key="1">
    <citation type="journal article" date="2018" name="Sci. Rep.">
        <title>Raphidocelis subcapitata (=Pseudokirchneriella subcapitata) provides an insight into genome evolution and environmental adaptations in the Sphaeropleales.</title>
        <authorList>
            <person name="Suzuki S."/>
            <person name="Yamaguchi H."/>
            <person name="Nakajima N."/>
            <person name="Kawachi M."/>
        </authorList>
    </citation>
    <scope>NUCLEOTIDE SEQUENCE [LARGE SCALE GENOMIC DNA]</scope>
    <source>
        <strain evidence="2 3">NIES-35</strain>
    </source>
</reference>
<feature type="compositionally biased region" description="Pro residues" evidence="1">
    <location>
        <begin position="76"/>
        <end position="96"/>
    </location>
</feature>
<dbReference type="OrthoDB" id="2152248at2759"/>
<organism evidence="2 3">
    <name type="scientific">Raphidocelis subcapitata</name>
    <dbReference type="NCBI Taxonomy" id="307507"/>
    <lineage>
        <taxon>Eukaryota</taxon>
        <taxon>Viridiplantae</taxon>
        <taxon>Chlorophyta</taxon>
        <taxon>core chlorophytes</taxon>
        <taxon>Chlorophyceae</taxon>
        <taxon>CS clade</taxon>
        <taxon>Sphaeropleales</taxon>
        <taxon>Selenastraceae</taxon>
        <taxon>Raphidocelis</taxon>
    </lineage>
</organism>
<dbReference type="InParanoid" id="A0A2V0P4V8"/>
<dbReference type="InterPro" id="IPR029058">
    <property type="entry name" value="AB_hydrolase_fold"/>
</dbReference>
<feature type="compositionally biased region" description="Low complexity" evidence="1">
    <location>
        <begin position="171"/>
        <end position="222"/>
    </location>
</feature>
<dbReference type="Gene3D" id="3.40.50.1820">
    <property type="entry name" value="alpha/beta hydrolase"/>
    <property type="match status" value="2"/>
</dbReference>
<keyword evidence="3" id="KW-1185">Reference proteome</keyword>
<proteinExistence type="predicted"/>
<name>A0A2V0P4V8_9CHLO</name>
<comment type="caution">
    <text evidence="2">The sequence shown here is derived from an EMBL/GenBank/DDBJ whole genome shotgun (WGS) entry which is preliminary data.</text>
</comment>
<dbReference type="AlphaFoldDB" id="A0A2V0P4V8"/>
<dbReference type="PANTHER" id="PTHR47381">
    <property type="entry name" value="ALPHA/BETA-HYDROLASES SUPERFAMILY PROTEIN"/>
    <property type="match status" value="1"/>
</dbReference>
<feature type="region of interest" description="Disordered" evidence="1">
    <location>
        <begin position="19"/>
        <end position="47"/>
    </location>
</feature>
<dbReference type="EMBL" id="BDRX01000053">
    <property type="protein sequence ID" value="GBF94609.1"/>
    <property type="molecule type" value="Genomic_DNA"/>
</dbReference>
<feature type="region of interest" description="Disordered" evidence="1">
    <location>
        <begin position="67"/>
        <end position="115"/>
    </location>
</feature>
<dbReference type="PANTHER" id="PTHR47381:SF3">
    <property type="entry name" value="ALPHA_BETA-HYDROLASES SUPERFAMILY PROTEIN"/>
    <property type="match status" value="1"/>
</dbReference>
<evidence type="ECO:0000313" key="2">
    <source>
        <dbReference type="EMBL" id="GBF94609.1"/>
    </source>
</evidence>
<accession>A0A2V0P4V8</accession>
<feature type="compositionally biased region" description="Basic and acidic residues" evidence="1">
    <location>
        <begin position="20"/>
        <end position="38"/>
    </location>
</feature>